<dbReference type="PROSITE" id="PS51352">
    <property type="entry name" value="THIOREDOXIN_2"/>
    <property type="match status" value="1"/>
</dbReference>
<proteinExistence type="predicted"/>
<keyword evidence="1" id="KW-1015">Disulfide bond</keyword>
<name>A0A385YR64_9BACL</name>
<dbReference type="InterPro" id="IPR000866">
    <property type="entry name" value="AhpC/TSA"/>
</dbReference>
<evidence type="ECO:0000259" key="2">
    <source>
        <dbReference type="PROSITE" id="PS51352"/>
    </source>
</evidence>
<dbReference type="AlphaFoldDB" id="A0A385YR64"/>
<dbReference type="CDD" id="cd02966">
    <property type="entry name" value="TlpA_like_family"/>
    <property type="match status" value="1"/>
</dbReference>
<accession>A0A385YR64</accession>
<dbReference type="PROSITE" id="PS00194">
    <property type="entry name" value="THIOREDOXIN_1"/>
    <property type="match status" value="1"/>
</dbReference>
<dbReference type="EMBL" id="CP032418">
    <property type="protein sequence ID" value="AYC28981.1"/>
    <property type="molecule type" value="Genomic_DNA"/>
</dbReference>
<evidence type="ECO:0000256" key="1">
    <source>
        <dbReference type="ARBA" id="ARBA00023157"/>
    </source>
</evidence>
<evidence type="ECO:0000313" key="3">
    <source>
        <dbReference type="EMBL" id="AYC28981.1"/>
    </source>
</evidence>
<evidence type="ECO:0000313" key="4">
    <source>
        <dbReference type="Proteomes" id="UP000265725"/>
    </source>
</evidence>
<dbReference type="SUPFAM" id="SSF52833">
    <property type="entry name" value="Thioredoxin-like"/>
    <property type="match status" value="1"/>
</dbReference>
<dbReference type="PANTHER" id="PTHR42852">
    <property type="entry name" value="THIOL:DISULFIDE INTERCHANGE PROTEIN DSBE"/>
    <property type="match status" value="1"/>
</dbReference>
<keyword evidence="4" id="KW-1185">Reference proteome</keyword>
<dbReference type="OrthoDB" id="25753at2"/>
<dbReference type="GO" id="GO:0016209">
    <property type="term" value="F:antioxidant activity"/>
    <property type="evidence" value="ECO:0007669"/>
    <property type="project" value="InterPro"/>
</dbReference>
<gene>
    <name evidence="3" type="ORF">D3873_03495</name>
</gene>
<protein>
    <submittedName>
        <fullName evidence="3">TlpA family protein disulfide reductase</fullName>
    </submittedName>
</protein>
<dbReference type="InterPro" id="IPR013766">
    <property type="entry name" value="Thioredoxin_domain"/>
</dbReference>
<feature type="domain" description="Thioredoxin" evidence="2">
    <location>
        <begin position="52"/>
        <end position="192"/>
    </location>
</feature>
<sequence length="192" mass="21541">MKKKIFGLVLVGLLIVIALVSYIKQESETRESALTDEQLGSDIVNQTTKTSLKEGGTPPDFTLQTLDGEKTRLSDYKGKKVIVNFWATWCPPCKAEMPHMQNFYEDHAEEMNTEILAVNLLSSDSIEQVEEFVGYNKLTFPILLDEEGTISNEYEALTIPTSFLINTDGTIAHRIVGPMDEDMMINLLEGMD</sequence>
<dbReference type="InterPro" id="IPR036249">
    <property type="entry name" value="Thioredoxin-like_sf"/>
</dbReference>
<dbReference type="RefSeq" id="WP_119882723.1">
    <property type="nucleotide sequence ID" value="NZ_CP032418.1"/>
</dbReference>
<dbReference type="InterPro" id="IPR050553">
    <property type="entry name" value="Thioredoxin_ResA/DsbE_sf"/>
</dbReference>
<dbReference type="Gene3D" id="3.40.30.10">
    <property type="entry name" value="Glutaredoxin"/>
    <property type="match status" value="1"/>
</dbReference>
<dbReference type="PANTHER" id="PTHR42852:SF17">
    <property type="entry name" value="THIOREDOXIN-LIKE PROTEIN HI_1115"/>
    <property type="match status" value="1"/>
</dbReference>
<dbReference type="Proteomes" id="UP000265725">
    <property type="component" value="Chromosome"/>
</dbReference>
<reference evidence="4" key="1">
    <citation type="submission" date="2018-09" db="EMBL/GenBank/DDBJ databases">
        <authorList>
            <person name="Zhu H."/>
        </authorList>
    </citation>
    <scope>NUCLEOTIDE SEQUENCE [LARGE SCALE GENOMIC DNA]</scope>
    <source>
        <strain evidence="4">K2R23-3</strain>
    </source>
</reference>
<organism evidence="3 4">
    <name type="scientific">Paenisporosarcina cavernae</name>
    <dbReference type="NCBI Taxonomy" id="2320858"/>
    <lineage>
        <taxon>Bacteria</taxon>
        <taxon>Bacillati</taxon>
        <taxon>Bacillota</taxon>
        <taxon>Bacilli</taxon>
        <taxon>Bacillales</taxon>
        <taxon>Caryophanaceae</taxon>
        <taxon>Paenisporosarcina</taxon>
    </lineage>
</organism>
<dbReference type="GO" id="GO:0016491">
    <property type="term" value="F:oxidoreductase activity"/>
    <property type="evidence" value="ECO:0007669"/>
    <property type="project" value="InterPro"/>
</dbReference>
<dbReference type="InterPro" id="IPR017937">
    <property type="entry name" value="Thioredoxin_CS"/>
</dbReference>
<dbReference type="Pfam" id="PF00578">
    <property type="entry name" value="AhpC-TSA"/>
    <property type="match status" value="1"/>
</dbReference>
<dbReference type="KEGG" id="paek:D3873_03495"/>